<keyword evidence="4" id="KW-1185">Reference proteome</keyword>
<feature type="domain" description="DUF6699" evidence="2">
    <location>
        <begin position="256"/>
        <end position="383"/>
    </location>
</feature>
<reference evidence="3 4" key="1">
    <citation type="journal article" date="2021" name="Environ. Microbiol.">
        <title>Gene family expansions and transcriptome signatures uncover fungal adaptations to wood decay.</title>
        <authorList>
            <person name="Hage H."/>
            <person name="Miyauchi S."/>
            <person name="Viragh M."/>
            <person name="Drula E."/>
            <person name="Min B."/>
            <person name="Chaduli D."/>
            <person name="Navarro D."/>
            <person name="Favel A."/>
            <person name="Norest M."/>
            <person name="Lesage-Meessen L."/>
            <person name="Balint B."/>
            <person name="Merenyi Z."/>
            <person name="de Eugenio L."/>
            <person name="Morin E."/>
            <person name="Martinez A.T."/>
            <person name="Baldrian P."/>
            <person name="Stursova M."/>
            <person name="Martinez M.J."/>
            <person name="Novotny C."/>
            <person name="Magnuson J.K."/>
            <person name="Spatafora J.W."/>
            <person name="Maurice S."/>
            <person name="Pangilinan J."/>
            <person name="Andreopoulos W."/>
            <person name="LaButti K."/>
            <person name="Hundley H."/>
            <person name="Na H."/>
            <person name="Kuo A."/>
            <person name="Barry K."/>
            <person name="Lipzen A."/>
            <person name="Henrissat B."/>
            <person name="Riley R."/>
            <person name="Ahrendt S."/>
            <person name="Nagy L.G."/>
            <person name="Grigoriev I.V."/>
            <person name="Martin F."/>
            <person name="Rosso M.N."/>
        </authorList>
    </citation>
    <scope>NUCLEOTIDE SEQUENCE [LARGE SCALE GENOMIC DNA]</scope>
    <source>
        <strain evidence="3 4">CIRM-BRFM 1785</strain>
    </source>
</reference>
<comment type="caution">
    <text evidence="3">The sequence shown here is derived from an EMBL/GenBank/DDBJ whole genome shotgun (WGS) entry which is preliminary data.</text>
</comment>
<evidence type="ECO:0000313" key="4">
    <source>
        <dbReference type="Proteomes" id="UP000814176"/>
    </source>
</evidence>
<dbReference type="GeneID" id="72002349"/>
<feature type="compositionally biased region" description="Basic and acidic residues" evidence="1">
    <location>
        <begin position="62"/>
        <end position="81"/>
    </location>
</feature>
<name>A0ABQ8KF74_9APHY</name>
<proteinExistence type="predicted"/>
<accession>A0ABQ8KF74</accession>
<feature type="region of interest" description="Disordered" evidence="1">
    <location>
        <begin position="28"/>
        <end position="83"/>
    </location>
</feature>
<sequence>MPTSGLEPQWATWPANVSQWEHRCDPTGRRAWVPSPETETFPLPTFDETIPPVVPNVQRPQARGDRRESRRRRPAEDDPFKRKSTNITIGLLSFIRKRVFGKKDPSHDRRRADNWPSLNEGRHVVTPAEWRAYGYWARPRVGPVLVHNATPPPSPRNLSHEEIEEIMQSLLDERGEWHTENWVPRVEHPALPPRPAIWHTPRPSALHLPSTALQLNPYLQHRLLGRPPVLFDMRNEPVGVELGELPPAIPGGEPMHILFCPNGPDGAQPATYPPVSELYIGALADDNCDPFPWPMLVLPHHSELPVMVMDVLSALIANFEELMTPEEVAALSEQRRQHMYRAYWERARMMVSGRIPGDDDGLRRIDYLGDRPFFRGLEPAPDGNGFILFVGPSH</sequence>
<dbReference type="EMBL" id="JADCUA010000011">
    <property type="protein sequence ID" value="KAH9836153.1"/>
    <property type="molecule type" value="Genomic_DNA"/>
</dbReference>
<evidence type="ECO:0000313" key="3">
    <source>
        <dbReference type="EMBL" id="KAH9836153.1"/>
    </source>
</evidence>
<evidence type="ECO:0000256" key="1">
    <source>
        <dbReference type="SAM" id="MobiDB-lite"/>
    </source>
</evidence>
<dbReference type="Pfam" id="PF20415">
    <property type="entry name" value="DUF6699"/>
    <property type="match status" value="1"/>
</dbReference>
<dbReference type="InterPro" id="IPR046522">
    <property type="entry name" value="DUF6699"/>
</dbReference>
<evidence type="ECO:0000259" key="2">
    <source>
        <dbReference type="Pfam" id="PF20415"/>
    </source>
</evidence>
<organism evidence="3 4">
    <name type="scientific">Rhodofomes roseus</name>
    <dbReference type="NCBI Taxonomy" id="34475"/>
    <lineage>
        <taxon>Eukaryota</taxon>
        <taxon>Fungi</taxon>
        <taxon>Dikarya</taxon>
        <taxon>Basidiomycota</taxon>
        <taxon>Agaricomycotina</taxon>
        <taxon>Agaricomycetes</taxon>
        <taxon>Polyporales</taxon>
        <taxon>Rhodofomes</taxon>
    </lineage>
</organism>
<protein>
    <recommendedName>
        <fullName evidence="2">DUF6699 domain-containing protein</fullName>
    </recommendedName>
</protein>
<gene>
    <name evidence="3" type="ORF">C8Q71DRAFT_724002</name>
</gene>
<dbReference type="RefSeq" id="XP_047778438.1">
    <property type="nucleotide sequence ID" value="XM_047921617.1"/>
</dbReference>
<dbReference type="Proteomes" id="UP000814176">
    <property type="component" value="Unassembled WGS sequence"/>
</dbReference>